<feature type="transmembrane region" description="Helical" evidence="2">
    <location>
        <begin position="210"/>
        <end position="234"/>
    </location>
</feature>
<evidence type="ECO:0000313" key="4">
    <source>
        <dbReference type="Proteomes" id="UP001515100"/>
    </source>
</evidence>
<feature type="transmembrane region" description="Helical" evidence="2">
    <location>
        <begin position="66"/>
        <end position="87"/>
    </location>
</feature>
<dbReference type="AlphaFoldDB" id="A0A641AQ28"/>
<reference evidence="3" key="1">
    <citation type="submission" date="2019-09" db="EMBL/GenBank/DDBJ databases">
        <authorList>
            <person name="Li J."/>
        </authorList>
    </citation>
    <scope>NUCLEOTIDE SEQUENCE [LARGE SCALE GENOMIC DNA]</scope>
    <source>
        <strain evidence="3">NRBC 14897</strain>
    </source>
</reference>
<accession>A0A641AQ28</accession>
<gene>
    <name evidence="3" type="ORF">ESP62_002240</name>
</gene>
<name>A0A641AQ28_9ACTN</name>
<feature type="region of interest" description="Disordered" evidence="1">
    <location>
        <begin position="179"/>
        <end position="202"/>
    </location>
</feature>
<evidence type="ECO:0000256" key="2">
    <source>
        <dbReference type="SAM" id="Phobius"/>
    </source>
</evidence>
<evidence type="ECO:0000313" key="3">
    <source>
        <dbReference type="EMBL" id="KAA1380045.1"/>
    </source>
</evidence>
<keyword evidence="2" id="KW-1133">Transmembrane helix</keyword>
<dbReference type="OrthoDB" id="3743401at2"/>
<sequence>MSDAAVKRPPILTGACLYLGLLAAVISTRAVTVVSSWNAENRAADVSGALRVLRDAGMGADAAESAYKVLVTVIAVLAAAGAVFAVFTARGDRASRVGMTVTVGIAGFATFVGALGATFFLAMLGALAVVFTIRLWTGEIRTYFRTLAGHPPPPPKVEVATPVDVATPVPAAAPERLPAEQPWPPQQAWPVQQQWPPHDPSRREPLPKPVAIAVWTALGGSALAIGASALWLLVVSLGFDYDAVMEQGGPGTGMIGSEEEFDVAMRFVTVLAGIAVVIGIGGLLAAIRVLVTRRSGSVPLFVMTVSALIVTVVGFPIGLPWTAATIVVLVQLRTRAARAWFVKT</sequence>
<feature type="transmembrane region" description="Helical" evidence="2">
    <location>
        <begin position="298"/>
        <end position="319"/>
    </location>
</feature>
<dbReference type="Proteomes" id="UP001515100">
    <property type="component" value="Unassembled WGS sequence"/>
</dbReference>
<feature type="transmembrane region" description="Helical" evidence="2">
    <location>
        <begin position="119"/>
        <end position="137"/>
    </location>
</feature>
<organism evidence="3 4">
    <name type="scientific">Aeromicrobium fastidiosum</name>
    <dbReference type="NCBI Taxonomy" id="52699"/>
    <lineage>
        <taxon>Bacteria</taxon>
        <taxon>Bacillati</taxon>
        <taxon>Actinomycetota</taxon>
        <taxon>Actinomycetes</taxon>
        <taxon>Propionibacteriales</taxon>
        <taxon>Nocardioidaceae</taxon>
        <taxon>Aeromicrobium</taxon>
    </lineage>
</organism>
<comment type="caution">
    <text evidence="3">The sequence shown here is derived from an EMBL/GenBank/DDBJ whole genome shotgun (WGS) entry which is preliminary data.</text>
</comment>
<keyword evidence="2" id="KW-0812">Transmembrane</keyword>
<evidence type="ECO:0000256" key="1">
    <source>
        <dbReference type="SAM" id="MobiDB-lite"/>
    </source>
</evidence>
<protein>
    <submittedName>
        <fullName evidence="3">Uncharacterized protein</fullName>
    </submittedName>
</protein>
<feature type="transmembrane region" description="Helical" evidence="2">
    <location>
        <begin position="267"/>
        <end position="291"/>
    </location>
</feature>
<proteinExistence type="predicted"/>
<keyword evidence="4" id="KW-1185">Reference proteome</keyword>
<dbReference type="RefSeq" id="WP_129180135.1">
    <property type="nucleotide sequence ID" value="NZ_JAGIOG010000001.1"/>
</dbReference>
<keyword evidence="2" id="KW-0472">Membrane</keyword>
<dbReference type="EMBL" id="SDPP02000001">
    <property type="protein sequence ID" value="KAA1380045.1"/>
    <property type="molecule type" value="Genomic_DNA"/>
</dbReference>